<dbReference type="Proteomes" id="UP000683360">
    <property type="component" value="Unassembled WGS sequence"/>
</dbReference>
<organism evidence="12 13">
    <name type="scientific">Mytilus edulis</name>
    <name type="common">Blue mussel</name>
    <dbReference type="NCBI Taxonomy" id="6550"/>
    <lineage>
        <taxon>Eukaryota</taxon>
        <taxon>Metazoa</taxon>
        <taxon>Spiralia</taxon>
        <taxon>Lophotrochozoa</taxon>
        <taxon>Mollusca</taxon>
        <taxon>Bivalvia</taxon>
        <taxon>Autobranchia</taxon>
        <taxon>Pteriomorphia</taxon>
        <taxon>Mytilida</taxon>
        <taxon>Mytiloidea</taxon>
        <taxon>Mytilidae</taxon>
        <taxon>Mytilinae</taxon>
        <taxon>Mytilus</taxon>
    </lineage>
</organism>
<evidence type="ECO:0000256" key="7">
    <source>
        <dbReference type="ARBA" id="ARBA00023170"/>
    </source>
</evidence>
<protein>
    <recommendedName>
        <fullName evidence="11">Neurotransmitter-gated ion-channel ligand-binding domain-containing protein</fullName>
    </recommendedName>
</protein>
<keyword evidence="2" id="KW-1003">Cell membrane</keyword>
<name>A0A8S3VJD4_MYTED</name>
<keyword evidence="9" id="KW-0407">Ion channel</keyword>
<dbReference type="PANTHER" id="PTHR18945">
    <property type="entry name" value="NEUROTRANSMITTER GATED ION CHANNEL"/>
    <property type="match status" value="1"/>
</dbReference>
<proteinExistence type="predicted"/>
<comment type="subcellular location">
    <subcellularLocation>
        <location evidence="10">Synaptic cell membrane</location>
        <topology evidence="10">Multi-pass membrane protein</topology>
    </subcellularLocation>
</comment>
<evidence type="ECO:0000256" key="8">
    <source>
        <dbReference type="ARBA" id="ARBA00023286"/>
    </source>
</evidence>
<evidence type="ECO:0000313" key="12">
    <source>
        <dbReference type="EMBL" id="CAG2253737.1"/>
    </source>
</evidence>
<dbReference type="AlphaFoldDB" id="A0A8S3VJD4"/>
<keyword evidence="1" id="KW-0813">Transport</keyword>
<keyword evidence="13" id="KW-1185">Reference proteome</keyword>
<dbReference type="CDD" id="cd18989">
    <property type="entry name" value="LGIC_ECD_cation"/>
    <property type="match status" value="1"/>
</dbReference>
<keyword evidence="6" id="KW-0472">Membrane</keyword>
<dbReference type="Pfam" id="PF02931">
    <property type="entry name" value="Neur_chan_LBD"/>
    <property type="match status" value="1"/>
</dbReference>
<dbReference type="InterPro" id="IPR036734">
    <property type="entry name" value="Neur_chan_lig-bd_sf"/>
</dbReference>
<keyword evidence="5" id="KW-0406">Ion transport</keyword>
<dbReference type="GO" id="GO:0022848">
    <property type="term" value="F:acetylcholine-gated monoatomic cation-selective channel activity"/>
    <property type="evidence" value="ECO:0007669"/>
    <property type="project" value="InterPro"/>
</dbReference>
<dbReference type="PRINTS" id="PR00252">
    <property type="entry name" value="NRIONCHANNEL"/>
</dbReference>
<evidence type="ECO:0000256" key="1">
    <source>
        <dbReference type="ARBA" id="ARBA00022448"/>
    </source>
</evidence>
<evidence type="ECO:0000256" key="3">
    <source>
        <dbReference type="ARBA" id="ARBA00022692"/>
    </source>
</evidence>
<dbReference type="InterPro" id="IPR006202">
    <property type="entry name" value="Neur_chan_lig-bd"/>
</dbReference>
<evidence type="ECO:0000256" key="9">
    <source>
        <dbReference type="ARBA" id="ARBA00023303"/>
    </source>
</evidence>
<keyword evidence="3" id="KW-0812">Transmembrane</keyword>
<evidence type="ECO:0000256" key="5">
    <source>
        <dbReference type="ARBA" id="ARBA00023065"/>
    </source>
</evidence>
<dbReference type="PRINTS" id="PR00254">
    <property type="entry name" value="NICOTINICR"/>
</dbReference>
<evidence type="ECO:0000256" key="4">
    <source>
        <dbReference type="ARBA" id="ARBA00023018"/>
    </source>
</evidence>
<dbReference type="EMBL" id="CAJPWZ010003164">
    <property type="protein sequence ID" value="CAG2253737.1"/>
    <property type="molecule type" value="Genomic_DNA"/>
</dbReference>
<accession>A0A8S3VJD4</accession>
<dbReference type="GO" id="GO:0004888">
    <property type="term" value="F:transmembrane signaling receptor activity"/>
    <property type="evidence" value="ECO:0007669"/>
    <property type="project" value="InterPro"/>
</dbReference>
<dbReference type="OrthoDB" id="6085686at2759"/>
<evidence type="ECO:0000256" key="6">
    <source>
        <dbReference type="ARBA" id="ARBA00023136"/>
    </source>
</evidence>
<keyword evidence="8" id="KW-1071">Ligand-gated ion channel</keyword>
<evidence type="ECO:0000256" key="2">
    <source>
        <dbReference type="ARBA" id="ARBA00022475"/>
    </source>
</evidence>
<feature type="domain" description="Neurotransmitter-gated ion-channel ligand-binding" evidence="11">
    <location>
        <begin position="11"/>
        <end position="193"/>
    </location>
</feature>
<keyword evidence="7" id="KW-0675">Receptor</keyword>
<sequence length="215" mass="24375">MGRAVVLGSNDIYKDLFQNYTKELLPTWDVPTPLKLSINAALISIVSFAELEEKIITTMSFSLNWTDPRLSWNPSLYNNIYLLTLPSHTVWLPYLHISNSVNDVKPIGQEANFYAVVTSPGAVYWTPGGVFEAQCAPDVSNFPFDTQFCSFTILMWGMPAGEVEYISNSNVPDLTYYYPNSDWTLTGTQQSVKREIIRQRFLSDFTLNVNQLTMS</sequence>
<keyword evidence="4" id="KW-0770">Synapse</keyword>
<dbReference type="InterPro" id="IPR002394">
    <property type="entry name" value="Nicotinic_acetylcholine_rcpt"/>
</dbReference>
<gene>
    <name evidence="12" type="ORF">MEDL_65254</name>
</gene>
<evidence type="ECO:0000313" key="13">
    <source>
        <dbReference type="Proteomes" id="UP000683360"/>
    </source>
</evidence>
<dbReference type="InterPro" id="IPR006201">
    <property type="entry name" value="Neur_channel"/>
</dbReference>
<evidence type="ECO:0000256" key="10">
    <source>
        <dbReference type="ARBA" id="ARBA00034099"/>
    </source>
</evidence>
<evidence type="ECO:0000259" key="11">
    <source>
        <dbReference type="Pfam" id="PF02931"/>
    </source>
</evidence>
<dbReference type="SUPFAM" id="SSF63712">
    <property type="entry name" value="Nicotinic receptor ligand binding domain-like"/>
    <property type="match status" value="1"/>
</dbReference>
<comment type="caution">
    <text evidence="12">The sequence shown here is derived from an EMBL/GenBank/DDBJ whole genome shotgun (WGS) entry which is preliminary data.</text>
</comment>
<dbReference type="Gene3D" id="2.70.170.10">
    <property type="entry name" value="Neurotransmitter-gated ion-channel ligand-binding domain"/>
    <property type="match status" value="1"/>
</dbReference>
<dbReference type="GO" id="GO:0045211">
    <property type="term" value="C:postsynaptic membrane"/>
    <property type="evidence" value="ECO:0007669"/>
    <property type="project" value="InterPro"/>
</dbReference>
<reference evidence="12" key="1">
    <citation type="submission" date="2021-03" db="EMBL/GenBank/DDBJ databases">
        <authorList>
            <person name="Bekaert M."/>
        </authorList>
    </citation>
    <scope>NUCLEOTIDE SEQUENCE</scope>
</reference>